<sequence>MSNVFLARCESPTFDETVASSVDLADYPDHPDGLADGGAVRFWGVSAGSRNESNFEKLAEADLVLFYQDGAYVATGRVERTLADEAEWASDAFDADDAFTMLYTLSDVAKIRVPREKVNRLFEYSSSYEPHGLLRVNPSNVDASLGAIELALERVSE</sequence>
<dbReference type="AlphaFoldDB" id="A0ABD5NMU2"/>
<dbReference type="RefSeq" id="WP_256530733.1">
    <property type="nucleotide sequence ID" value="NZ_CP101824.1"/>
</dbReference>
<accession>A0ABD5NMU2</accession>
<reference evidence="1 2" key="1">
    <citation type="journal article" date="2019" name="Int. J. Syst. Evol. Microbiol.">
        <title>The Global Catalogue of Microorganisms (GCM) 10K type strain sequencing project: providing services to taxonomists for standard genome sequencing and annotation.</title>
        <authorList>
            <consortium name="The Broad Institute Genomics Platform"/>
            <consortium name="The Broad Institute Genome Sequencing Center for Infectious Disease"/>
            <person name="Wu L."/>
            <person name="Ma J."/>
        </authorList>
    </citation>
    <scope>NUCLEOTIDE SEQUENCE [LARGE SCALE GENOMIC DNA]</scope>
    <source>
        <strain evidence="1 2">IBRC-M 10256</strain>
    </source>
</reference>
<proteinExistence type="predicted"/>
<name>A0ABD5NMU2_9EURY</name>
<evidence type="ECO:0000313" key="2">
    <source>
        <dbReference type="Proteomes" id="UP001595846"/>
    </source>
</evidence>
<protein>
    <submittedName>
        <fullName evidence="1">Uncharacterized protein</fullName>
    </submittedName>
</protein>
<dbReference type="GeneID" id="73903428"/>
<organism evidence="1 2">
    <name type="scientific">Halovivax cerinus</name>
    <dbReference type="NCBI Taxonomy" id="1487865"/>
    <lineage>
        <taxon>Archaea</taxon>
        <taxon>Methanobacteriati</taxon>
        <taxon>Methanobacteriota</taxon>
        <taxon>Stenosarchaea group</taxon>
        <taxon>Halobacteria</taxon>
        <taxon>Halobacteriales</taxon>
        <taxon>Natrialbaceae</taxon>
        <taxon>Halovivax</taxon>
    </lineage>
</organism>
<dbReference type="EMBL" id="JBHSAQ010000002">
    <property type="protein sequence ID" value="MFC3958045.1"/>
    <property type="molecule type" value="Genomic_DNA"/>
</dbReference>
<comment type="caution">
    <text evidence="1">The sequence shown here is derived from an EMBL/GenBank/DDBJ whole genome shotgun (WGS) entry which is preliminary data.</text>
</comment>
<dbReference type="Proteomes" id="UP001595846">
    <property type="component" value="Unassembled WGS sequence"/>
</dbReference>
<evidence type="ECO:0000313" key="1">
    <source>
        <dbReference type="EMBL" id="MFC3958045.1"/>
    </source>
</evidence>
<gene>
    <name evidence="1" type="ORF">ACFOUR_06620</name>
</gene>
<keyword evidence="2" id="KW-1185">Reference proteome</keyword>